<evidence type="ECO:0000256" key="8">
    <source>
        <dbReference type="RuleBase" id="RU000461"/>
    </source>
</evidence>
<evidence type="ECO:0000256" key="3">
    <source>
        <dbReference type="ARBA" id="ARBA00022617"/>
    </source>
</evidence>
<evidence type="ECO:0000313" key="9">
    <source>
        <dbReference type="EMBL" id="GIM89780.1"/>
    </source>
</evidence>
<dbReference type="PROSITE" id="PS00086">
    <property type="entry name" value="CYTOCHROME_P450"/>
    <property type="match status" value="1"/>
</dbReference>
<name>A0A919W2R4_9ACTN</name>
<evidence type="ECO:0000256" key="4">
    <source>
        <dbReference type="ARBA" id="ARBA00022723"/>
    </source>
</evidence>
<dbReference type="GO" id="GO:0016705">
    <property type="term" value="F:oxidoreductase activity, acting on paired donors, with incorporation or reduction of molecular oxygen"/>
    <property type="evidence" value="ECO:0007669"/>
    <property type="project" value="InterPro"/>
</dbReference>
<keyword evidence="4 8" id="KW-0479">Metal-binding</keyword>
<keyword evidence="3 8" id="KW-0349">Heme</keyword>
<proteinExistence type="inferred from homology"/>
<dbReference type="GO" id="GO:0020037">
    <property type="term" value="F:heme binding"/>
    <property type="evidence" value="ECO:0007669"/>
    <property type="project" value="InterPro"/>
</dbReference>
<sequence>MFFVVMALGTKESAAPRGVDDLAWMDVDDPLLAEDPAAFLAAHRAADWAFRSRRGLEILRYDQVWRFLTDRRLVPDVADLKAVAGLGDTAPGATGLSGMLSVHGRDHTRLRGAAAAWFAPARVEQWLPFIRDTCRELIGDPAPGTVIDLVTALCVPLPGLVFTRMVGAPAADAARLCAWSDSLLKVFLQDPAHRDEIIEAGRGLEAYVLSLIEERRADPGDDLLSAMLGRHEAGALTDEELTGVAAELLSASTDNTASQLGVTLMHTLADPARWQRLAADPALAAGAAVEAERLTPRVGYINRKALTDTVIDGLAVPAGTWVRCSVLSGHHDETVFASPLDFDPGRADQRRSLVFGGGPHYCIGAGLAQVEIEEALRYLAARYPGLRPAGPPGWIQSEVLMSLASLPVRIPEENRA</sequence>
<dbReference type="InterPro" id="IPR036396">
    <property type="entry name" value="Cyt_P450_sf"/>
</dbReference>
<dbReference type="SUPFAM" id="SSF48264">
    <property type="entry name" value="Cytochrome P450"/>
    <property type="match status" value="1"/>
</dbReference>
<dbReference type="Proteomes" id="UP000677082">
    <property type="component" value="Unassembled WGS sequence"/>
</dbReference>
<dbReference type="InterPro" id="IPR017972">
    <property type="entry name" value="Cyt_P450_CS"/>
</dbReference>
<dbReference type="PRINTS" id="PR00359">
    <property type="entry name" value="BP450"/>
</dbReference>
<dbReference type="EMBL" id="BOQN01000019">
    <property type="protein sequence ID" value="GIM89780.1"/>
    <property type="molecule type" value="Genomic_DNA"/>
</dbReference>
<keyword evidence="7 8" id="KW-0503">Monooxygenase</keyword>
<reference evidence="9 10" key="1">
    <citation type="submission" date="2021-03" db="EMBL/GenBank/DDBJ databases">
        <title>Whole genome shotgun sequence of Actinoplanes toevensis NBRC 105298.</title>
        <authorList>
            <person name="Komaki H."/>
            <person name="Tamura T."/>
        </authorList>
    </citation>
    <scope>NUCLEOTIDE SEQUENCE [LARGE SCALE GENOMIC DNA]</scope>
    <source>
        <strain evidence="9 10">NBRC 105298</strain>
    </source>
</reference>
<dbReference type="Gene3D" id="1.10.630.10">
    <property type="entry name" value="Cytochrome P450"/>
    <property type="match status" value="1"/>
</dbReference>
<dbReference type="GO" id="GO:0004497">
    <property type="term" value="F:monooxygenase activity"/>
    <property type="evidence" value="ECO:0007669"/>
    <property type="project" value="UniProtKB-KW"/>
</dbReference>
<dbReference type="Pfam" id="PF00067">
    <property type="entry name" value="p450"/>
    <property type="match status" value="1"/>
</dbReference>
<dbReference type="PANTHER" id="PTHR46696">
    <property type="entry name" value="P450, PUTATIVE (EUROFUNG)-RELATED"/>
    <property type="match status" value="1"/>
</dbReference>
<comment type="similarity">
    <text evidence="2 8">Belongs to the cytochrome P450 family.</text>
</comment>
<evidence type="ECO:0000256" key="6">
    <source>
        <dbReference type="ARBA" id="ARBA00023004"/>
    </source>
</evidence>
<dbReference type="GO" id="GO:0005506">
    <property type="term" value="F:iron ion binding"/>
    <property type="evidence" value="ECO:0007669"/>
    <property type="project" value="InterPro"/>
</dbReference>
<comment type="caution">
    <text evidence="9">The sequence shown here is derived from an EMBL/GenBank/DDBJ whole genome shotgun (WGS) entry which is preliminary data.</text>
</comment>
<protein>
    <submittedName>
        <fullName evidence="9">Cytochrome P450 hydroxylase</fullName>
    </submittedName>
</protein>
<gene>
    <name evidence="9" type="ORF">Ato02nite_015730</name>
</gene>
<dbReference type="PANTHER" id="PTHR46696:SF5">
    <property type="entry name" value="CYTOCHROME P450 BJ-1"/>
    <property type="match status" value="1"/>
</dbReference>
<keyword evidence="5 8" id="KW-0560">Oxidoreductase</keyword>
<comment type="cofactor">
    <cofactor evidence="1">
        <name>heme</name>
        <dbReference type="ChEBI" id="CHEBI:30413"/>
    </cofactor>
</comment>
<accession>A0A919W2R4</accession>
<evidence type="ECO:0000256" key="1">
    <source>
        <dbReference type="ARBA" id="ARBA00001971"/>
    </source>
</evidence>
<keyword evidence="10" id="KW-1185">Reference proteome</keyword>
<organism evidence="9 10">
    <name type="scientific">Paractinoplanes toevensis</name>
    <dbReference type="NCBI Taxonomy" id="571911"/>
    <lineage>
        <taxon>Bacteria</taxon>
        <taxon>Bacillati</taxon>
        <taxon>Actinomycetota</taxon>
        <taxon>Actinomycetes</taxon>
        <taxon>Micromonosporales</taxon>
        <taxon>Micromonosporaceae</taxon>
        <taxon>Paractinoplanes</taxon>
    </lineage>
</organism>
<evidence type="ECO:0000256" key="5">
    <source>
        <dbReference type="ARBA" id="ARBA00023002"/>
    </source>
</evidence>
<evidence type="ECO:0000256" key="7">
    <source>
        <dbReference type="ARBA" id="ARBA00023033"/>
    </source>
</evidence>
<dbReference type="InterPro" id="IPR002397">
    <property type="entry name" value="Cyt_P450_B"/>
</dbReference>
<evidence type="ECO:0000313" key="10">
    <source>
        <dbReference type="Proteomes" id="UP000677082"/>
    </source>
</evidence>
<dbReference type="InterPro" id="IPR001128">
    <property type="entry name" value="Cyt_P450"/>
</dbReference>
<evidence type="ECO:0000256" key="2">
    <source>
        <dbReference type="ARBA" id="ARBA00010617"/>
    </source>
</evidence>
<keyword evidence="6 8" id="KW-0408">Iron</keyword>
<dbReference type="AlphaFoldDB" id="A0A919W2R4"/>